<dbReference type="HOGENOM" id="CLU_503486_0_0_1"/>
<gene>
    <name evidence="2" type="ORF">JAAARDRAFT_206784</name>
</gene>
<reference evidence="3" key="1">
    <citation type="journal article" date="2014" name="Proc. Natl. Acad. Sci. U.S.A.">
        <title>Extensive sampling of basidiomycete genomes demonstrates inadequacy of the white-rot/brown-rot paradigm for wood decay fungi.</title>
        <authorList>
            <person name="Riley R."/>
            <person name="Salamov A.A."/>
            <person name="Brown D.W."/>
            <person name="Nagy L.G."/>
            <person name="Floudas D."/>
            <person name="Held B.W."/>
            <person name="Levasseur A."/>
            <person name="Lombard V."/>
            <person name="Morin E."/>
            <person name="Otillar R."/>
            <person name="Lindquist E.A."/>
            <person name="Sun H."/>
            <person name="LaButti K.M."/>
            <person name="Schmutz J."/>
            <person name="Jabbour D."/>
            <person name="Luo H."/>
            <person name="Baker S.E."/>
            <person name="Pisabarro A.G."/>
            <person name="Walton J.D."/>
            <person name="Blanchette R.A."/>
            <person name="Henrissat B."/>
            <person name="Martin F."/>
            <person name="Cullen D."/>
            <person name="Hibbett D.S."/>
            <person name="Grigoriev I.V."/>
        </authorList>
    </citation>
    <scope>NUCLEOTIDE SEQUENCE [LARGE SCALE GENOMIC DNA]</scope>
    <source>
        <strain evidence="3">MUCL 33604</strain>
    </source>
</reference>
<evidence type="ECO:0008006" key="4">
    <source>
        <dbReference type="Google" id="ProtNLM"/>
    </source>
</evidence>
<feature type="region of interest" description="Disordered" evidence="1">
    <location>
        <begin position="505"/>
        <end position="541"/>
    </location>
</feature>
<proteinExistence type="predicted"/>
<name>A0A067PTA8_9AGAM</name>
<protein>
    <recommendedName>
        <fullName evidence="4">Ubiquitin-like protease family profile domain-containing protein</fullName>
    </recommendedName>
</protein>
<feature type="region of interest" description="Disordered" evidence="1">
    <location>
        <begin position="361"/>
        <end position="385"/>
    </location>
</feature>
<dbReference type="AlphaFoldDB" id="A0A067PTA8"/>
<dbReference type="InParanoid" id="A0A067PTA8"/>
<dbReference type="OrthoDB" id="2648417at2759"/>
<dbReference type="STRING" id="933084.A0A067PTA8"/>
<dbReference type="Proteomes" id="UP000027265">
    <property type="component" value="Unassembled WGS sequence"/>
</dbReference>
<keyword evidence="3" id="KW-1185">Reference proteome</keyword>
<organism evidence="2 3">
    <name type="scientific">Jaapia argillacea MUCL 33604</name>
    <dbReference type="NCBI Taxonomy" id="933084"/>
    <lineage>
        <taxon>Eukaryota</taxon>
        <taxon>Fungi</taxon>
        <taxon>Dikarya</taxon>
        <taxon>Basidiomycota</taxon>
        <taxon>Agaricomycotina</taxon>
        <taxon>Agaricomycetes</taxon>
        <taxon>Agaricomycetidae</taxon>
        <taxon>Jaapiales</taxon>
        <taxon>Jaapiaceae</taxon>
        <taxon>Jaapia</taxon>
    </lineage>
</organism>
<accession>A0A067PTA8</accession>
<sequence length="541" mass="59182">MSSPSVLCIDIDLTGDDEAIFDPAKWISKGRTYTNVPDCVAAELCWRLSVPNNMQSALPSDNLSIKELVETSFPPMSTSFKLAATSSTFSVHPPNTSLDTLLTQPIPMLDILRNLQAESSQAMLDGMQSITDWRSSGRYLPFSAIGMWSIFATAITAKEQWVRSYQWLRGLRKPDDSLKQLREWVLARLDSLPWNGTLNGLGCDVPIITLAQFLLHGPLTSDAIDLMAHQAAFRLSMSPTVASLKIIAPLVFSQCLSDTPSLTVKSLANLYNPDSYPILKHTAKHFGDGSSGQLYFVVYNPRKHWAAVMEDSVSCGIIAMNTVRHHAFDEILWSESTRDLLRIKEFISITDYATVLLSSSHTRRKASPSTSPDPPPPSTSSHEYSSSGMLVEAQVMLGSGGSMCCPTTPLIGLTVNLSHSIEMAPTSIVSTNSKPAEYPRAFTEPHELVVSSISGGDVSMSECEPCSPAVELVEAELPPATLTPTLPPTLQLQFSATKSKTLHPFFTHSTTRKRDELDQPGPLLKRARVQKEATPPKPPKV</sequence>
<evidence type="ECO:0000313" key="2">
    <source>
        <dbReference type="EMBL" id="KDQ58053.1"/>
    </source>
</evidence>
<evidence type="ECO:0000313" key="3">
    <source>
        <dbReference type="Proteomes" id="UP000027265"/>
    </source>
</evidence>
<dbReference type="EMBL" id="KL197718">
    <property type="protein sequence ID" value="KDQ58053.1"/>
    <property type="molecule type" value="Genomic_DNA"/>
</dbReference>
<evidence type="ECO:0000256" key="1">
    <source>
        <dbReference type="SAM" id="MobiDB-lite"/>
    </source>
</evidence>